<keyword evidence="8" id="KW-0121">Carboxypeptidase</keyword>
<accession>M3XLF8</accession>
<evidence type="ECO:0000313" key="28">
    <source>
        <dbReference type="Proteomes" id="UP000008672"/>
    </source>
</evidence>
<dbReference type="EMBL" id="AFYH01030214">
    <property type="status" value="NOT_ANNOTATED_CDS"/>
    <property type="molecule type" value="Genomic_DNA"/>
</dbReference>
<evidence type="ECO:0000256" key="8">
    <source>
        <dbReference type="ARBA" id="ARBA00022645"/>
    </source>
</evidence>
<dbReference type="SUPFAM" id="SSF53187">
    <property type="entry name" value="Zn-dependent exopeptidases"/>
    <property type="match status" value="1"/>
</dbReference>
<evidence type="ECO:0000256" key="5">
    <source>
        <dbReference type="ARBA" id="ARBA00004514"/>
    </source>
</evidence>
<evidence type="ECO:0000256" key="4">
    <source>
        <dbReference type="ARBA" id="ARBA00004214"/>
    </source>
</evidence>
<dbReference type="PROSITE" id="PS52035">
    <property type="entry name" value="PEPTIDASE_M14"/>
    <property type="match status" value="1"/>
</dbReference>
<dbReference type="PANTHER" id="PTHR12756">
    <property type="entry name" value="CYTOSOLIC CARBOXYPEPTIDASE"/>
    <property type="match status" value="1"/>
</dbReference>
<evidence type="ECO:0000256" key="13">
    <source>
        <dbReference type="ARBA" id="ARBA00023049"/>
    </source>
</evidence>
<dbReference type="MEROPS" id="M14.036"/>
<evidence type="ECO:0000256" key="25">
    <source>
        <dbReference type="SAM" id="MobiDB-lite"/>
    </source>
</evidence>
<dbReference type="Gene3D" id="2.60.40.3120">
    <property type="match status" value="1"/>
</dbReference>
<proteinExistence type="inferred from homology"/>
<dbReference type="Proteomes" id="UP000008672">
    <property type="component" value="Unassembled WGS sequence"/>
</dbReference>
<organism evidence="27 28">
    <name type="scientific">Latimeria chalumnae</name>
    <name type="common">Coelacanth</name>
    <dbReference type="NCBI Taxonomy" id="7897"/>
    <lineage>
        <taxon>Eukaryota</taxon>
        <taxon>Metazoa</taxon>
        <taxon>Chordata</taxon>
        <taxon>Craniata</taxon>
        <taxon>Vertebrata</taxon>
        <taxon>Euteleostomi</taxon>
        <taxon>Coelacanthiformes</taxon>
        <taxon>Coelacanthidae</taxon>
        <taxon>Latimeria</taxon>
    </lineage>
</organism>
<feature type="compositionally biased region" description="Polar residues" evidence="25">
    <location>
        <begin position="760"/>
        <end position="797"/>
    </location>
</feature>
<evidence type="ECO:0000256" key="9">
    <source>
        <dbReference type="ARBA" id="ARBA00022670"/>
    </source>
</evidence>
<evidence type="ECO:0000256" key="10">
    <source>
        <dbReference type="ARBA" id="ARBA00022723"/>
    </source>
</evidence>
<dbReference type="PANTHER" id="PTHR12756:SF12">
    <property type="entry name" value="CYTOSOLIC CARBOXYPEPTIDASE-LIKE PROTEIN 5"/>
    <property type="match status" value="1"/>
</dbReference>
<name>M3XLF8_LATCH</name>
<dbReference type="EMBL" id="AFYH01030211">
    <property type="status" value="NOT_ANNOTATED_CDS"/>
    <property type="molecule type" value="Genomic_DNA"/>
</dbReference>
<dbReference type="InterPro" id="IPR050821">
    <property type="entry name" value="Cytosolic_carboxypeptidase"/>
</dbReference>
<evidence type="ECO:0000256" key="20">
    <source>
        <dbReference type="ARBA" id="ARBA00029302"/>
    </source>
</evidence>
<evidence type="ECO:0000256" key="22">
    <source>
        <dbReference type="ARBA" id="ARBA00032928"/>
    </source>
</evidence>
<evidence type="ECO:0000256" key="6">
    <source>
        <dbReference type="ARBA" id="ARBA00005988"/>
    </source>
</evidence>
<feature type="active site" description="Proton donor/acceptor" evidence="24">
    <location>
        <position position="564"/>
    </location>
</feature>
<evidence type="ECO:0000256" key="12">
    <source>
        <dbReference type="ARBA" id="ARBA00022833"/>
    </source>
</evidence>
<keyword evidence="10" id="KW-0479">Metal-binding</keyword>
<dbReference type="RefSeq" id="XP_005990960.1">
    <property type="nucleotide sequence ID" value="XM_005990898.3"/>
</dbReference>
<dbReference type="CDD" id="cd06236">
    <property type="entry name" value="M14_AGBL5_like"/>
    <property type="match status" value="1"/>
</dbReference>
<evidence type="ECO:0000256" key="1">
    <source>
        <dbReference type="ARBA" id="ARBA00001947"/>
    </source>
</evidence>
<evidence type="ECO:0000256" key="14">
    <source>
        <dbReference type="ARBA" id="ARBA00023212"/>
    </source>
</evidence>
<keyword evidence="13" id="KW-0482">Metalloprotease</keyword>
<dbReference type="GO" id="GO:0005634">
    <property type="term" value="C:nucleus"/>
    <property type="evidence" value="ECO:0007669"/>
    <property type="project" value="UniProtKB-SubCell"/>
</dbReference>
<dbReference type="FunCoup" id="M3XLF8">
    <property type="interactions" value="1331"/>
</dbReference>
<dbReference type="GO" id="GO:0006508">
    <property type="term" value="P:proteolysis"/>
    <property type="evidence" value="ECO:0007669"/>
    <property type="project" value="UniProtKB-KW"/>
</dbReference>
<evidence type="ECO:0000313" key="27">
    <source>
        <dbReference type="Ensembl" id="ENSLACP00000023564.1"/>
    </source>
</evidence>
<dbReference type="EMBL" id="AFYH01030216">
    <property type="status" value="NOT_ANNOTATED_CDS"/>
    <property type="molecule type" value="Genomic_DNA"/>
</dbReference>
<dbReference type="eggNOG" id="KOG3641">
    <property type="taxonomic scope" value="Eukaryota"/>
</dbReference>
<dbReference type="InterPro" id="IPR040626">
    <property type="entry name" value="Pepdidase_M14_N"/>
</dbReference>
<dbReference type="GO" id="GO:0005829">
    <property type="term" value="C:cytosol"/>
    <property type="evidence" value="ECO:0007669"/>
    <property type="project" value="UniProtKB-SubCell"/>
</dbReference>
<keyword evidence="12" id="KW-0862">Zinc</keyword>
<comment type="catalytic activity">
    <reaction evidence="20">
        <text>(L-glutamyl)(n+1)-gamma-L-glutamyl-L-glutamyl-[protein] + H2O = (L-glutamyl)(n)-gamma-L-glutamyl-L-glutamyl-[protein] + L-glutamate</text>
        <dbReference type="Rhea" id="RHEA:60004"/>
        <dbReference type="Rhea" id="RHEA-COMP:15519"/>
        <dbReference type="Rhea" id="RHEA-COMP:15675"/>
        <dbReference type="ChEBI" id="CHEBI:15377"/>
        <dbReference type="ChEBI" id="CHEBI:29985"/>
        <dbReference type="ChEBI" id="CHEBI:143623"/>
    </reaction>
    <physiologicalReaction direction="left-to-right" evidence="20">
        <dbReference type="Rhea" id="RHEA:60005"/>
    </physiologicalReaction>
</comment>
<feature type="region of interest" description="Disordered" evidence="25">
    <location>
        <begin position="721"/>
        <end position="799"/>
    </location>
</feature>
<feature type="compositionally biased region" description="Low complexity" evidence="25">
    <location>
        <begin position="681"/>
        <end position="704"/>
    </location>
</feature>
<evidence type="ECO:0000256" key="19">
    <source>
        <dbReference type="ARBA" id="ARBA00026108"/>
    </source>
</evidence>
<dbReference type="Pfam" id="PF00246">
    <property type="entry name" value="Peptidase_M14"/>
    <property type="match status" value="1"/>
</dbReference>
<keyword evidence="28" id="KW-1185">Reference proteome</keyword>
<sequence>MEVRCGGLLFSSKFDSGNLARVEKVEIPEEDLDVACNGSTGPGTIVGSLCVSDYEFNVWTKPDCAETEFENGNRSWFHFSVRGGVPGKLLKINIMNMNKQSKLYSQGMAPLVKTVPGKPRWERVRDRPVFEMIENQFILSFTHRFGENRGTTTYFAFCYPFSYTECQEMLAELDEKFVDCKFSSNSSPLDSIYYHRELLCHSLDKLRVDLITITSFHGMMEEREPRLEKLFPDNLTPRPYRFTGKRVFFLSSRVHPGETPSSFVFNGFLEFVLRQNDPRAQMLRRMFVFKLIPMLNPDGVVRGHYRTDPRGVNLNRQYLDPSFDLHPSIFGAKSIILYHHVHNRVQPDSPDWRMFVSPLSCNLISTRTSNHSSKNCPFPSEVPLSEIEKSHNLKNHATGEEDYISSSQDFNQLETLMLTEGTNQQPFSKGLNKGETDWMIETETNCGNSEHCENVSNRPIFINPTESIPSHESGIAYYIDLHGHASKRGCFMYGNSFNEENDQIQNMLFPKLISMNSAHFDFMGCNFSEKNMYAKDKRDGQSKEGSGRVAIYKAIGIIHSYTLECNYNTGRSVNAIPPSCHDNGRASPPPPPAFPPKYTVEVFEQVGRAVAIAALDMADCNPWPRIIMSEHNCLSNLRAWMLKHVRNTKGVINAAKKKGTRAFPKASNGVASSVSENSLIRTRSNSNGTSGSSSSQQNSPQIKISPSFTFGSSFGISRTACPTGVTQNPHKSNHRVLGQVKETRTRDKRRQHHPTMLRATVSNPTSHQGSPTCQQSQLPSSVTLGFSKSSSQLQPPSTLGHCSLPASFSMSGNSSPNLHASKQNGGFLIRNGTNEGPPTMEVSKVGLSLLQNMQKNSKIKLRKSIGYSSFELRQRPSKIPIRKNGISLPQSLMQPNSSNREPILRVWRYVQPGLEKCSLTEIPVESSALTVISKPLQISKKQELFYNNDDCTESQLEINDKHLAVTPAETIQITSYKKILSFCTET</sequence>
<comment type="similarity">
    <text evidence="6 24">Belongs to the peptidase M14 family.</text>
</comment>
<reference evidence="27" key="3">
    <citation type="submission" date="2025-09" db="UniProtKB">
        <authorList>
            <consortium name="Ensembl"/>
        </authorList>
    </citation>
    <scope>IDENTIFICATION</scope>
</reference>
<gene>
    <name evidence="27" type="primary">AGBL5</name>
</gene>
<feature type="compositionally biased region" description="Polar residues" evidence="25">
    <location>
        <begin position="669"/>
        <end position="680"/>
    </location>
</feature>
<keyword evidence="15" id="KW-0539">Nucleus</keyword>
<evidence type="ECO:0000256" key="21">
    <source>
        <dbReference type="ARBA" id="ARBA00032753"/>
    </source>
</evidence>
<comment type="cofactor">
    <cofactor evidence="1">
        <name>Zn(2+)</name>
        <dbReference type="ChEBI" id="CHEBI:29105"/>
    </cofactor>
</comment>
<dbReference type="GO" id="GO:0030496">
    <property type="term" value="C:midbody"/>
    <property type="evidence" value="ECO:0007669"/>
    <property type="project" value="UniProtKB-SubCell"/>
</dbReference>
<dbReference type="GO" id="GO:0008270">
    <property type="term" value="F:zinc ion binding"/>
    <property type="evidence" value="ECO:0007669"/>
    <property type="project" value="InterPro"/>
</dbReference>
<dbReference type="CTD" id="60509"/>
<comment type="catalytic activity">
    <reaction evidence="18">
        <text>C-terminal L-alpha-aminoacyl-L-glutamyl-[tubulin] + H2O = C-terminal L-alpha-aminoacyl-[tubulin] + L-glutamate</text>
        <dbReference type="Rhea" id="RHEA:63796"/>
        <dbReference type="Rhea" id="RHEA-COMP:16436"/>
        <dbReference type="Rhea" id="RHEA-COMP:16437"/>
        <dbReference type="ChEBI" id="CHEBI:15377"/>
        <dbReference type="ChEBI" id="CHEBI:29985"/>
        <dbReference type="ChEBI" id="CHEBI:90782"/>
        <dbReference type="ChEBI" id="CHEBI:149556"/>
        <dbReference type="EC" id="3.4.17.24"/>
    </reaction>
    <physiologicalReaction direction="left-to-right" evidence="18">
        <dbReference type="Rhea" id="RHEA:63797"/>
    </physiologicalReaction>
</comment>
<evidence type="ECO:0000256" key="18">
    <source>
        <dbReference type="ARBA" id="ARBA00024627"/>
    </source>
</evidence>
<dbReference type="OMA" id="LMHGCID"/>
<evidence type="ECO:0000256" key="2">
    <source>
        <dbReference type="ARBA" id="ARBA00004123"/>
    </source>
</evidence>
<keyword evidence="7" id="KW-0963">Cytoplasm</keyword>
<evidence type="ECO:0000259" key="26">
    <source>
        <dbReference type="PROSITE" id="PS52035"/>
    </source>
</evidence>
<evidence type="ECO:0000256" key="23">
    <source>
        <dbReference type="ARBA" id="ARBA00047714"/>
    </source>
</evidence>
<dbReference type="RefSeq" id="XP_064412389.1">
    <property type="nucleotide sequence ID" value="XM_064556319.1"/>
</dbReference>
<dbReference type="EMBL" id="AFYH01030213">
    <property type="status" value="NOT_ANNOTATED_CDS"/>
    <property type="molecule type" value="Genomic_DNA"/>
</dbReference>
<evidence type="ECO:0000256" key="11">
    <source>
        <dbReference type="ARBA" id="ARBA00022801"/>
    </source>
</evidence>
<keyword evidence="11" id="KW-0378">Hydrolase</keyword>
<reference evidence="28" key="1">
    <citation type="submission" date="2011-08" db="EMBL/GenBank/DDBJ databases">
        <title>The draft genome of Latimeria chalumnae.</title>
        <authorList>
            <person name="Di Palma F."/>
            <person name="Alfoldi J."/>
            <person name="Johnson J."/>
            <person name="Berlin A."/>
            <person name="Gnerre S."/>
            <person name="Jaffe D."/>
            <person name="MacCallum I."/>
            <person name="Young S."/>
            <person name="Walker B.J."/>
            <person name="Lander E."/>
            <person name="Lindblad-Toh K."/>
        </authorList>
    </citation>
    <scope>NUCLEOTIDE SEQUENCE [LARGE SCALE GENOMIC DNA]</scope>
    <source>
        <strain evidence="28">Wild caught</strain>
    </source>
</reference>
<reference evidence="27" key="2">
    <citation type="submission" date="2025-08" db="UniProtKB">
        <authorList>
            <consortium name="Ensembl"/>
        </authorList>
    </citation>
    <scope>IDENTIFICATION</scope>
</reference>
<dbReference type="OrthoDB" id="10253041at2759"/>
<dbReference type="STRING" id="7897.ENSLACP00000023564"/>
<keyword evidence="9" id="KW-0645">Protease</keyword>
<evidence type="ECO:0000256" key="16">
    <source>
        <dbReference type="ARBA" id="ARBA00024141"/>
    </source>
</evidence>
<evidence type="ECO:0000256" key="24">
    <source>
        <dbReference type="PROSITE-ProRule" id="PRU01379"/>
    </source>
</evidence>
<dbReference type="GO" id="GO:0004181">
    <property type="term" value="F:metallocarboxypeptidase activity"/>
    <property type="evidence" value="ECO:0007669"/>
    <property type="project" value="InterPro"/>
</dbReference>
<dbReference type="EC" id="3.4.17.24" evidence="19"/>
<dbReference type="GeneTree" id="ENSGT00940000158032"/>
<dbReference type="GO" id="GO:0005819">
    <property type="term" value="C:spindle"/>
    <property type="evidence" value="ECO:0007669"/>
    <property type="project" value="UniProtKB-SubCell"/>
</dbReference>
<dbReference type="GeneID" id="102357494"/>
<comment type="catalytic activity">
    <reaction evidence="17">
        <text>C-terminal L-alpha-aminoacyl-L-glutamyl-L-glutamyl-[tubulin] + H2O = C-terminal L-alpha-aminoacyl-L-glutamyl-[tubulin] + L-glutamate</text>
        <dbReference type="Rhea" id="RHEA:63792"/>
        <dbReference type="Rhea" id="RHEA-COMP:16435"/>
        <dbReference type="Rhea" id="RHEA-COMP:16436"/>
        <dbReference type="ChEBI" id="CHEBI:15377"/>
        <dbReference type="ChEBI" id="CHEBI:29985"/>
        <dbReference type="ChEBI" id="CHEBI:149555"/>
        <dbReference type="ChEBI" id="CHEBI:149556"/>
        <dbReference type="EC" id="3.4.17.24"/>
    </reaction>
    <physiologicalReaction direction="left-to-right" evidence="17">
        <dbReference type="Rhea" id="RHEA:63793"/>
    </physiologicalReaction>
</comment>
<comment type="subcellular location">
    <subcellularLocation>
        <location evidence="3">Cytoplasm</location>
        <location evidence="3">Cytoskeleton</location>
        <location evidence="3">Spindle</location>
    </subcellularLocation>
    <subcellularLocation>
        <location evidence="5">Cytoplasm</location>
        <location evidence="5">Cytosol</location>
    </subcellularLocation>
    <subcellularLocation>
        <location evidence="4">Midbody</location>
    </subcellularLocation>
    <subcellularLocation>
        <location evidence="2">Nucleus</location>
    </subcellularLocation>
</comment>
<comment type="catalytic activity">
    <reaction evidence="23">
        <text>gamma-L-glutamyl-L-glutamyl-[protein] + H2O = L-glutamyl-[protein] + L-glutamate</text>
        <dbReference type="Rhea" id="RHEA:60152"/>
        <dbReference type="Rhea" id="RHEA-COMP:10208"/>
        <dbReference type="Rhea" id="RHEA-COMP:15517"/>
        <dbReference type="ChEBI" id="CHEBI:15377"/>
        <dbReference type="ChEBI" id="CHEBI:29973"/>
        <dbReference type="ChEBI" id="CHEBI:29985"/>
        <dbReference type="ChEBI" id="CHEBI:143622"/>
    </reaction>
    <physiologicalReaction direction="left-to-right" evidence="23">
        <dbReference type="Rhea" id="RHEA:60153"/>
    </physiologicalReaction>
</comment>
<evidence type="ECO:0000256" key="3">
    <source>
        <dbReference type="ARBA" id="ARBA00004186"/>
    </source>
</evidence>
<feature type="compositionally biased region" description="Basic residues" evidence="25">
    <location>
        <begin position="746"/>
        <end position="755"/>
    </location>
</feature>
<feature type="domain" description="Peptidase M14" evidence="26">
    <location>
        <begin position="159"/>
        <end position="618"/>
    </location>
</feature>
<dbReference type="EMBL" id="AFYH01030217">
    <property type="status" value="NOT_ANNOTATED_CDS"/>
    <property type="molecule type" value="Genomic_DNA"/>
</dbReference>
<dbReference type="KEGG" id="lcm:102357494"/>
<dbReference type="Ensembl" id="ENSLACT00000025607.1">
    <property type="protein sequence ID" value="ENSLACP00000023564.1"/>
    <property type="gene ID" value="ENSLACG00000016671.2"/>
</dbReference>
<dbReference type="InterPro" id="IPR000834">
    <property type="entry name" value="Peptidase_M14"/>
</dbReference>
<evidence type="ECO:0000256" key="17">
    <source>
        <dbReference type="ARBA" id="ARBA00024524"/>
    </source>
</evidence>
<dbReference type="InParanoid" id="M3XLF8"/>
<keyword evidence="14" id="KW-0206">Cytoskeleton</keyword>
<evidence type="ECO:0000256" key="15">
    <source>
        <dbReference type="ARBA" id="ARBA00023242"/>
    </source>
</evidence>
<dbReference type="Gene3D" id="3.40.630.10">
    <property type="entry name" value="Zn peptidases"/>
    <property type="match status" value="2"/>
</dbReference>
<dbReference type="EMBL" id="AFYH01030215">
    <property type="status" value="NOT_ANNOTATED_CDS"/>
    <property type="molecule type" value="Genomic_DNA"/>
</dbReference>
<dbReference type="InterPro" id="IPR034286">
    <property type="entry name" value="M14_AGBL5-like"/>
</dbReference>
<dbReference type="EMBL" id="AFYH01030212">
    <property type="status" value="NOT_ANNOTATED_CDS"/>
    <property type="molecule type" value="Genomic_DNA"/>
</dbReference>
<evidence type="ECO:0000256" key="7">
    <source>
        <dbReference type="ARBA" id="ARBA00022490"/>
    </source>
</evidence>
<dbReference type="Pfam" id="PF18027">
    <property type="entry name" value="Pepdidase_M14_N"/>
    <property type="match status" value="1"/>
</dbReference>
<dbReference type="AlphaFoldDB" id="M3XLF8"/>
<feature type="region of interest" description="Disordered" evidence="25">
    <location>
        <begin position="659"/>
        <end position="704"/>
    </location>
</feature>
<protein>
    <recommendedName>
        <fullName evidence="16">Cytosolic carboxypeptidase-like protein 5</fullName>
        <ecNumber evidence="19">3.4.17.24</ecNumber>
    </recommendedName>
    <alternativeName>
        <fullName evidence="22">ATP/GTP-binding protein-like 5</fullName>
    </alternativeName>
    <alternativeName>
        <fullName evidence="21">Protein deglutamylase CCP5</fullName>
    </alternativeName>
</protein>